<evidence type="ECO:0000259" key="2">
    <source>
        <dbReference type="Pfam" id="PF01558"/>
    </source>
</evidence>
<dbReference type="InterPro" id="IPR011894">
    <property type="entry name" value="PorC_KorC"/>
</dbReference>
<organism evidence="3">
    <name type="scientific">Thermodesulfobacterium geofontis</name>
    <dbReference type="NCBI Taxonomy" id="1295609"/>
    <lineage>
        <taxon>Bacteria</taxon>
        <taxon>Pseudomonadati</taxon>
        <taxon>Thermodesulfobacteriota</taxon>
        <taxon>Thermodesulfobacteria</taxon>
        <taxon>Thermodesulfobacteriales</taxon>
        <taxon>Thermodesulfobacteriaceae</taxon>
        <taxon>Thermodesulfobacterium</taxon>
    </lineage>
</organism>
<dbReference type="PANTHER" id="PTHR43366">
    <property type="entry name" value="PYRUVATE SYNTHASE SUBUNIT PORC"/>
    <property type="match status" value="1"/>
</dbReference>
<dbReference type="InterPro" id="IPR051626">
    <property type="entry name" value="Oxidoreductase_gamma_subunit"/>
</dbReference>
<accession>A0A7V4JRB7</accession>
<dbReference type="InterPro" id="IPR002869">
    <property type="entry name" value="Pyrv_flavodox_OxRed_cen"/>
</dbReference>
<gene>
    <name evidence="3" type="ORF">ENU91_06515</name>
</gene>
<dbReference type="Pfam" id="PF01558">
    <property type="entry name" value="POR"/>
    <property type="match status" value="1"/>
</dbReference>
<dbReference type="AlphaFoldDB" id="A0A7V4JRB7"/>
<keyword evidence="1" id="KW-0560">Oxidoreductase</keyword>
<dbReference type="EMBL" id="DTEI01000114">
    <property type="protein sequence ID" value="HGU16283.1"/>
    <property type="molecule type" value="Genomic_DNA"/>
</dbReference>
<dbReference type="Gene3D" id="3.40.920.10">
    <property type="entry name" value="Pyruvate-ferredoxin oxidoreductase, PFOR, domain III"/>
    <property type="match status" value="1"/>
</dbReference>
<proteinExistence type="predicted"/>
<dbReference type="PANTHER" id="PTHR43366:SF1">
    <property type="entry name" value="PYRUVATE SYNTHASE SUBUNIT PORC"/>
    <property type="match status" value="1"/>
</dbReference>
<dbReference type="InterPro" id="IPR019752">
    <property type="entry name" value="Pyrv/ketoisovalerate_OxRed_cat"/>
</dbReference>
<dbReference type="SUPFAM" id="SSF53323">
    <property type="entry name" value="Pyruvate-ferredoxin oxidoreductase, PFOR, domain III"/>
    <property type="match status" value="1"/>
</dbReference>
<dbReference type="GO" id="GO:0016625">
    <property type="term" value="F:oxidoreductase activity, acting on the aldehyde or oxo group of donors, iron-sulfur protein as acceptor"/>
    <property type="evidence" value="ECO:0007669"/>
    <property type="project" value="InterPro"/>
</dbReference>
<evidence type="ECO:0000313" key="3">
    <source>
        <dbReference type="EMBL" id="HGU16283.1"/>
    </source>
</evidence>
<evidence type="ECO:0000256" key="1">
    <source>
        <dbReference type="ARBA" id="ARBA00023002"/>
    </source>
</evidence>
<name>A0A7V4JRB7_9BACT</name>
<dbReference type="NCBIfam" id="TIGR02175">
    <property type="entry name" value="PorC_KorC"/>
    <property type="match status" value="1"/>
</dbReference>
<comment type="caution">
    <text evidence="3">The sequence shown here is derived from an EMBL/GenBank/DDBJ whole genome shotgun (WGS) entry which is preliminary data.</text>
</comment>
<keyword evidence="3" id="KW-0670">Pyruvate</keyword>
<protein>
    <submittedName>
        <fullName evidence="3">Pyruvate synthase</fullName>
    </submittedName>
</protein>
<sequence>MIEIRIHGRGGQGAVTSAELIAIAAIKEGKFAQAFPSFGPERRGAPVQAFARIGEERIRIREKIYHPDIILVLDPSLPKITKVTDGLKENGVVILNSSLPEEEVRKILGDYKGKLALVDANKIAIEEIGIPITNTTMLGALLKVTGLIELKHIEETLKERFGKLAEKNIKALHRALEETKIYECKNAKRSRIN</sequence>
<reference evidence="3" key="1">
    <citation type="journal article" date="2020" name="mSystems">
        <title>Genome- and Community-Level Interaction Insights into Carbon Utilization and Element Cycling Functions of Hydrothermarchaeota in Hydrothermal Sediment.</title>
        <authorList>
            <person name="Zhou Z."/>
            <person name="Liu Y."/>
            <person name="Xu W."/>
            <person name="Pan J."/>
            <person name="Luo Z.H."/>
            <person name="Li M."/>
        </authorList>
    </citation>
    <scope>NUCLEOTIDE SEQUENCE [LARGE SCALE GENOMIC DNA]</scope>
    <source>
        <strain evidence="3">SpSt-711</strain>
    </source>
</reference>
<feature type="domain" description="Pyruvate/ketoisovalerate oxidoreductase catalytic" evidence="2">
    <location>
        <begin position="10"/>
        <end position="177"/>
    </location>
</feature>